<protein>
    <submittedName>
        <fullName evidence="1">Uncharacterized protein</fullName>
    </submittedName>
</protein>
<dbReference type="KEGG" id="kfa:Q73A0000_05685"/>
<evidence type="ECO:0000313" key="2">
    <source>
        <dbReference type="Proteomes" id="UP000594195"/>
    </source>
</evidence>
<gene>
    <name evidence="1" type="ORF">Q73A0000_05685</name>
</gene>
<dbReference type="Proteomes" id="UP000594195">
    <property type="component" value="Chromosome"/>
</dbReference>
<organism evidence="1 2">
    <name type="scientific">Kaistella flava</name>
    <name type="common">ex Peng et al. 2021</name>
    <dbReference type="NCBI Taxonomy" id="2038776"/>
    <lineage>
        <taxon>Bacteria</taxon>
        <taxon>Pseudomonadati</taxon>
        <taxon>Bacteroidota</taxon>
        <taxon>Flavobacteriia</taxon>
        <taxon>Flavobacteriales</taxon>
        <taxon>Weeksellaceae</taxon>
        <taxon>Chryseobacterium group</taxon>
        <taxon>Kaistella</taxon>
    </lineage>
</organism>
<dbReference type="AlphaFoldDB" id="A0A7M2Y7U0"/>
<dbReference type="EMBL" id="CP040442">
    <property type="protein sequence ID" value="QOW09889.1"/>
    <property type="molecule type" value="Genomic_DNA"/>
</dbReference>
<sequence length="168" mass="20386">MLISCFLIFLSSCSYLYKIEKDKFGEPILNEKAKYTFNERLSNENSKKIDTIAYYMQIFEGQYYNESEMKNPRIIIFHNDGFFKRESLLYYGYHDKNRDKNSVYYGGKYKIVDYKIYLEKFYPLRGDYTKYYTKEISKGKIEGDKLIFEDKNSITIFQKRKTLLKNFR</sequence>
<accession>A0A7M2Y7U0</accession>
<proteinExistence type="predicted"/>
<reference evidence="1 2" key="1">
    <citation type="submission" date="2019-05" db="EMBL/GenBank/DDBJ databases">
        <title>Chryseobacterium sp. isolated from King George Island, maritime Antarctica.</title>
        <authorList>
            <person name="Peng X."/>
        </authorList>
    </citation>
    <scope>NUCLEOTIDE SEQUENCE [LARGE SCALE GENOMIC DNA]</scope>
    <source>
        <strain evidence="1 2">7-3A</strain>
    </source>
</reference>
<name>A0A7M2Y7U0_9FLAO</name>
<keyword evidence="2" id="KW-1185">Reference proteome</keyword>
<evidence type="ECO:0000313" key="1">
    <source>
        <dbReference type="EMBL" id="QOW09889.1"/>
    </source>
</evidence>